<proteinExistence type="predicted"/>
<protein>
    <submittedName>
        <fullName evidence="2">Uncharacterized protein</fullName>
    </submittedName>
</protein>
<evidence type="ECO:0000313" key="3">
    <source>
        <dbReference type="Proteomes" id="UP000663868"/>
    </source>
</evidence>
<name>A0A820BGF4_9BILA</name>
<evidence type="ECO:0000313" key="2">
    <source>
        <dbReference type="EMBL" id="CAF4205797.1"/>
    </source>
</evidence>
<dbReference type="EMBL" id="CAJOBB010008318">
    <property type="protein sequence ID" value="CAF4205797.1"/>
    <property type="molecule type" value="Genomic_DNA"/>
</dbReference>
<evidence type="ECO:0000256" key="1">
    <source>
        <dbReference type="SAM" id="MobiDB-lite"/>
    </source>
</evidence>
<dbReference type="AlphaFoldDB" id="A0A820BGF4"/>
<comment type="caution">
    <text evidence="2">The sequence shown here is derived from an EMBL/GenBank/DDBJ whole genome shotgun (WGS) entry which is preliminary data.</text>
</comment>
<gene>
    <name evidence="2" type="ORF">KXQ929_LOCUS40363</name>
</gene>
<organism evidence="2 3">
    <name type="scientific">Adineta steineri</name>
    <dbReference type="NCBI Taxonomy" id="433720"/>
    <lineage>
        <taxon>Eukaryota</taxon>
        <taxon>Metazoa</taxon>
        <taxon>Spiralia</taxon>
        <taxon>Gnathifera</taxon>
        <taxon>Rotifera</taxon>
        <taxon>Eurotatoria</taxon>
        <taxon>Bdelloidea</taxon>
        <taxon>Adinetida</taxon>
        <taxon>Adinetidae</taxon>
        <taxon>Adineta</taxon>
    </lineage>
</organism>
<dbReference type="Proteomes" id="UP000663868">
    <property type="component" value="Unassembled WGS sequence"/>
</dbReference>
<feature type="non-terminal residue" evidence="2">
    <location>
        <position position="1"/>
    </location>
</feature>
<accession>A0A820BGF4</accession>
<reference evidence="2" key="1">
    <citation type="submission" date="2021-02" db="EMBL/GenBank/DDBJ databases">
        <authorList>
            <person name="Nowell W R."/>
        </authorList>
    </citation>
    <scope>NUCLEOTIDE SEQUENCE</scope>
</reference>
<feature type="region of interest" description="Disordered" evidence="1">
    <location>
        <begin position="24"/>
        <end position="50"/>
    </location>
</feature>
<sequence length="50" mass="5628">QAKEVHHRVGFWRGMRPFQLLVHSSQGKGSSDEYPESSTGATRELEATLE</sequence>